<evidence type="ECO:0000313" key="3">
    <source>
        <dbReference type="EMBL" id="GAA0950573.1"/>
    </source>
</evidence>
<evidence type="ECO:0000313" key="4">
    <source>
        <dbReference type="Proteomes" id="UP001500665"/>
    </source>
</evidence>
<feature type="compositionally biased region" description="Basic and acidic residues" evidence="1">
    <location>
        <begin position="64"/>
        <end position="74"/>
    </location>
</feature>
<reference evidence="4" key="1">
    <citation type="journal article" date="2019" name="Int. J. Syst. Evol. Microbiol.">
        <title>The Global Catalogue of Microorganisms (GCM) 10K type strain sequencing project: providing services to taxonomists for standard genome sequencing and annotation.</title>
        <authorList>
            <consortium name="The Broad Institute Genomics Platform"/>
            <consortium name="The Broad Institute Genome Sequencing Center for Infectious Disease"/>
            <person name="Wu L."/>
            <person name="Ma J."/>
        </authorList>
    </citation>
    <scope>NUCLEOTIDE SEQUENCE [LARGE SCALE GENOMIC DNA]</scope>
    <source>
        <strain evidence="4">JCM 10696</strain>
    </source>
</reference>
<name>A0ABP4BGG6_9ACTN</name>
<keyword evidence="2" id="KW-0472">Membrane</keyword>
<sequence length="87" mass="9329">MFATVGYLPGRSSTPALVRSLQPEPQPQEIVVRSCQEALVPIFLYPTPVFLIGVVTAFLLPEKPSADGDDRHAANADGNVKKLTPAL</sequence>
<gene>
    <name evidence="3" type="ORF">GCM10009550_29210</name>
</gene>
<dbReference type="RefSeq" id="WP_344240910.1">
    <property type="nucleotide sequence ID" value="NZ_BAAAHH010000010.1"/>
</dbReference>
<comment type="caution">
    <text evidence="3">The sequence shown here is derived from an EMBL/GenBank/DDBJ whole genome shotgun (WGS) entry which is preliminary data.</text>
</comment>
<keyword evidence="2" id="KW-1133">Transmembrane helix</keyword>
<keyword evidence="2" id="KW-0812">Transmembrane</keyword>
<feature type="region of interest" description="Disordered" evidence="1">
    <location>
        <begin position="64"/>
        <end position="87"/>
    </location>
</feature>
<accession>A0ABP4BGG6</accession>
<keyword evidence="4" id="KW-1185">Reference proteome</keyword>
<protein>
    <submittedName>
        <fullName evidence="3">Uncharacterized protein</fullName>
    </submittedName>
</protein>
<evidence type="ECO:0000256" key="2">
    <source>
        <dbReference type="SAM" id="Phobius"/>
    </source>
</evidence>
<dbReference type="Proteomes" id="UP001500665">
    <property type="component" value="Unassembled WGS sequence"/>
</dbReference>
<evidence type="ECO:0000256" key="1">
    <source>
        <dbReference type="SAM" id="MobiDB-lite"/>
    </source>
</evidence>
<proteinExistence type="predicted"/>
<organism evidence="3 4">
    <name type="scientific">Actinocorallia libanotica</name>
    <dbReference type="NCBI Taxonomy" id="46162"/>
    <lineage>
        <taxon>Bacteria</taxon>
        <taxon>Bacillati</taxon>
        <taxon>Actinomycetota</taxon>
        <taxon>Actinomycetes</taxon>
        <taxon>Streptosporangiales</taxon>
        <taxon>Thermomonosporaceae</taxon>
        <taxon>Actinocorallia</taxon>
    </lineage>
</organism>
<feature type="transmembrane region" description="Helical" evidence="2">
    <location>
        <begin position="42"/>
        <end position="61"/>
    </location>
</feature>
<dbReference type="EMBL" id="BAAAHH010000010">
    <property type="protein sequence ID" value="GAA0950573.1"/>
    <property type="molecule type" value="Genomic_DNA"/>
</dbReference>